<evidence type="ECO:0000313" key="5">
    <source>
        <dbReference type="Proteomes" id="UP000887229"/>
    </source>
</evidence>
<reference evidence="4" key="1">
    <citation type="journal article" date="2021" name="IMA Fungus">
        <title>Genomic characterization of three marine fungi, including Emericellopsis atlantica sp. nov. with signatures of a generalist lifestyle and marine biomass degradation.</title>
        <authorList>
            <person name="Hagestad O.C."/>
            <person name="Hou L."/>
            <person name="Andersen J.H."/>
            <person name="Hansen E.H."/>
            <person name="Altermark B."/>
            <person name="Li C."/>
            <person name="Kuhnert E."/>
            <person name="Cox R.J."/>
            <person name="Crous P.W."/>
            <person name="Spatafora J.W."/>
            <person name="Lail K."/>
            <person name="Amirebrahimi M."/>
            <person name="Lipzen A."/>
            <person name="Pangilinan J."/>
            <person name="Andreopoulos W."/>
            <person name="Hayes R.D."/>
            <person name="Ng V."/>
            <person name="Grigoriev I.V."/>
            <person name="Jackson S.A."/>
            <person name="Sutton T.D.S."/>
            <person name="Dobson A.D.W."/>
            <person name="Rama T."/>
        </authorList>
    </citation>
    <scope>NUCLEOTIDE SEQUENCE</scope>
    <source>
        <strain evidence="4">TS7</strain>
    </source>
</reference>
<feature type="domain" description="Zn(2)-C6 fungal-type" evidence="3">
    <location>
        <begin position="19"/>
        <end position="49"/>
    </location>
</feature>
<dbReference type="Pfam" id="PF00172">
    <property type="entry name" value="Zn_clus"/>
    <property type="match status" value="1"/>
</dbReference>
<dbReference type="RefSeq" id="XP_046120206.1">
    <property type="nucleotide sequence ID" value="XM_046263109.1"/>
</dbReference>
<dbReference type="CDD" id="cd00067">
    <property type="entry name" value="GAL4"/>
    <property type="match status" value="1"/>
</dbReference>
<accession>A0A9P7ZR31</accession>
<dbReference type="Gene3D" id="4.10.240.10">
    <property type="entry name" value="Zn(2)-C6 fungal-type DNA-binding domain"/>
    <property type="match status" value="1"/>
</dbReference>
<keyword evidence="2" id="KW-1133">Transmembrane helix</keyword>
<dbReference type="InterPro" id="IPR053181">
    <property type="entry name" value="EcdB-like_regulator"/>
</dbReference>
<dbReference type="SMART" id="SM00066">
    <property type="entry name" value="GAL4"/>
    <property type="match status" value="1"/>
</dbReference>
<keyword evidence="5" id="KW-1185">Reference proteome</keyword>
<organism evidence="4 5">
    <name type="scientific">Emericellopsis atlantica</name>
    <dbReference type="NCBI Taxonomy" id="2614577"/>
    <lineage>
        <taxon>Eukaryota</taxon>
        <taxon>Fungi</taxon>
        <taxon>Dikarya</taxon>
        <taxon>Ascomycota</taxon>
        <taxon>Pezizomycotina</taxon>
        <taxon>Sordariomycetes</taxon>
        <taxon>Hypocreomycetidae</taxon>
        <taxon>Hypocreales</taxon>
        <taxon>Bionectriaceae</taxon>
        <taxon>Emericellopsis</taxon>
    </lineage>
</organism>
<evidence type="ECO:0000259" key="3">
    <source>
        <dbReference type="PROSITE" id="PS50048"/>
    </source>
</evidence>
<dbReference type="Proteomes" id="UP000887229">
    <property type="component" value="Unassembled WGS sequence"/>
</dbReference>
<dbReference type="GO" id="GO:0008270">
    <property type="term" value="F:zinc ion binding"/>
    <property type="evidence" value="ECO:0007669"/>
    <property type="project" value="InterPro"/>
</dbReference>
<sequence length="619" mass="69518">MDTFSVASRFPTRRRVAQACVTCRDRKTRCDAAQPKCGYCARNNVTCTYRDSQQPRIDYNTQVILERIQLLEERIAKTAEIQPDLQVQDRTSPSLPGTAPGDFDVQIALSHTANADHVYSWPIVQELLSEVPRSETDQKPKDATDVFFEHDPQTTSMPETWSLLKDHGQVPAEYRALIDIYFAQVNSYYPLLNKSDVVAIYDGLQAGKDIDPAHYALLILVLCFASFLSRGANLVRLQDDRSRFDDPAEEQLWGKARLLLGFIFAEVSLAAAQCAMLASLYRGAKGRVAESFHWSHAASVKCEALARRYTHGQPGSAIPDQFSRLFWIAFIYEGDFVSEISVNLPSGMARYEELIPYPTVTSTADGTNGAADPQQEVVAFQITTNASTRRFLNRVNSAIYNVKEAQRKQLDRGSHYPAWLLSVTQDLWSHHSAVYRNLPEFLLRTEADSIISPPSVESPTARIEGLSSRGNNPWNILRLKGRYYAGMYIIHRPFVEYALLNVDHLDQHPYREAILNNAATCLAGCGGFIRVFDYEPANSISCLFATGMVTFAMTLILMIATVSRPFASVLPADIEESIVLGVRDLKRFSLSVPEFAWHLQVLEKIEVARRNRASRQGTE</sequence>
<name>A0A9P7ZR31_9HYPO</name>
<dbReference type="EMBL" id="MU251248">
    <property type="protein sequence ID" value="KAG9256282.1"/>
    <property type="molecule type" value="Genomic_DNA"/>
</dbReference>
<feature type="transmembrane region" description="Helical" evidence="2">
    <location>
        <begin position="543"/>
        <end position="562"/>
    </location>
</feature>
<dbReference type="InterPro" id="IPR036864">
    <property type="entry name" value="Zn2-C6_fun-type_DNA-bd_sf"/>
</dbReference>
<proteinExistence type="predicted"/>
<gene>
    <name evidence="4" type="ORF">F5Z01DRAFT_649773</name>
</gene>
<dbReference type="GeneID" id="70294012"/>
<evidence type="ECO:0000256" key="1">
    <source>
        <dbReference type="ARBA" id="ARBA00023242"/>
    </source>
</evidence>
<protein>
    <recommendedName>
        <fullName evidence="3">Zn(2)-C6 fungal-type domain-containing protein</fullName>
    </recommendedName>
</protein>
<evidence type="ECO:0000256" key="2">
    <source>
        <dbReference type="SAM" id="Phobius"/>
    </source>
</evidence>
<dbReference type="SUPFAM" id="SSF57701">
    <property type="entry name" value="Zn2/Cys6 DNA-binding domain"/>
    <property type="match status" value="1"/>
</dbReference>
<dbReference type="AlphaFoldDB" id="A0A9P7ZR31"/>
<dbReference type="PROSITE" id="PS50048">
    <property type="entry name" value="ZN2_CY6_FUNGAL_2"/>
    <property type="match status" value="1"/>
</dbReference>
<dbReference type="OrthoDB" id="10261408at2759"/>
<comment type="caution">
    <text evidence="4">The sequence shown here is derived from an EMBL/GenBank/DDBJ whole genome shotgun (WGS) entry which is preliminary data.</text>
</comment>
<feature type="transmembrane region" description="Helical" evidence="2">
    <location>
        <begin position="215"/>
        <end position="237"/>
    </location>
</feature>
<dbReference type="InterPro" id="IPR001138">
    <property type="entry name" value="Zn2Cys6_DnaBD"/>
</dbReference>
<keyword evidence="2" id="KW-0472">Membrane</keyword>
<dbReference type="PROSITE" id="PS00463">
    <property type="entry name" value="ZN2_CY6_FUNGAL_1"/>
    <property type="match status" value="1"/>
</dbReference>
<keyword evidence="2" id="KW-0812">Transmembrane</keyword>
<dbReference type="CDD" id="cd12148">
    <property type="entry name" value="fungal_TF_MHR"/>
    <property type="match status" value="1"/>
</dbReference>
<keyword evidence="1" id="KW-0539">Nucleus</keyword>
<evidence type="ECO:0000313" key="4">
    <source>
        <dbReference type="EMBL" id="KAG9256282.1"/>
    </source>
</evidence>
<dbReference type="GO" id="GO:0000981">
    <property type="term" value="F:DNA-binding transcription factor activity, RNA polymerase II-specific"/>
    <property type="evidence" value="ECO:0007669"/>
    <property type="project" value="InterPro"/>
</dbReference>
<dbReference type="PANTHER" id="PTHR47785">
    <property type="entry name" value="ZN(II)2CYS6 TRANSCRIPTION FACTOR (EUROFUNG)-RELATED-RELATED"/>
    <property type="match status" value="1"/>
</dbReference>